<accession>A0A1K0G1U5</accession>
<evidence type="ECO:0000313" key="3">
    <source>
        <dbReference type="Proteomes" id="UP000182486"/>
    </source>
</evidence>
<dbReference type="EMBL" id="MEIA01000380">
    <property type="protein sequence ID" value="OJF11274.1"/>
    <property type="molecule type" value="Genomic_DNA"/>
</dbReference>
<keyword evidence="3" id="KW-1185">Reference proteome</keyword>
<evidence type="ECO:0000313" key="2">
    <source>
        <dbReference type="EMBL" id="OJF16220.1"/>
    </source>
</evidence>
<dbReference type="EMBL" id="MEIA01000002">
    <property type="protein sequence ID" value="OJF16220.1"/>
    <property type="molecule type" value="Genomic_DNA"/>
</dbReference>
<sequence>MTQVDRQKNHERAIRRMTEAFNSGEVDIVDELVEDTDDVEKTPMPGTSRDRLGLKLKIQHLRSAFPDGKFSIEEITSDGDTVTFRWKLEGTQRGRFLGKQASNRKVSFTGQDVVTFRDGKMVEHRSLDNKGGMLRSRFD</sequence>
<dbReference type="SUPFAM" id="SSF54427">
    <property type="entry name" value="NTF2-like"/>
    <property type="match status" value="1"/>
</dbReference>
<dbReference type="AlphaFoldDB" id="A0A1K0G1U5"/>
<dbReference type="RefSeq" id="WP_071802649.1">
    <property type="nucleotide sequence ID" value="NZ_MEIA01000002.1"/>
</dbReference>
<reference evidence="1 3" key="1">
    <citation type="submission" date="2016-09" db="EMBL/GenBank/DDBJ databases">
        <title>Couchioplanes caeruleus draft genome sequence.</title>
        <authorList>
            <person name="Sheehan J."/>
            <person name="Caffrey P."/>
        </authorList>
    </citation>
    <scope>NUCLEOTIDE SEQUENCE [LARGE SCALE GENOMIC DNA]</scope>
    <source>
        <strain evidence="1 3">DSM 43634</strain>
    </source>
</reference>
<protein>
    <submittedName>
        <fullName evidence="2">Polyketide cyclase</fullName>
    </submittedName>
</protein>
<name>A0A1K0G1U5_9ACTN</name>
<dbReference type="PANTHER" id="PTHR38436">
    <property type="entry name" value="POLYKETIDE CYCLASE SNOAL-LIKE DOMAIN"/>
    <property type="match status" value="1"/>
</dbReference>
<dbReference type="InterPro" id="IPR009959">
    <property type="entry name" value="Cyclase_SnoaL-like"/>
</dbReference>
<dbReference type="GO" id="GO:0030638">
    <property type="term" value="P:polyketide metabolic process"/>
    <property type="evidence" value="ECO:0007669"/>
    <property type="project" value="InterPro"/>
</dbReference>
<dbReference type="PANTHER" id="PTHR38436:SF1">
    <property type="entry name" value="ESTER CYCLASE"/>
    <property type="match status" value="1"/>
</dbReference>
<dbReference type="Pfam" id="PF07366">
    <property type="entry name" value="SnoaL"/>
    <property type="match status" value="1"/>
</dbReference>
<proteinExistence type="predicted"/>
<evidence type="ECO:0000313" key="1">
    <source>
        <dbReference type="EMBL" id="OJF11274.1"/>
    </source>
</evidence>
<dbReference type="Proteomes" id="UP000182486">
    <property type="component" value="Unassembled WGS sequence"/>
</dbReference>
<dbReference type="InterPro" id="IPR032710">
    <property type="entry name" value="NTF2-like_dom_sf"/>
</dbReference>
<dbReference type="Gene3D" id="3.10.450.50">
    <property type="match status" value="1"/>
</dbReference>
<comment type="caution">
    <text evidence="1">The sequence shown here is derived from an EMBL/GenBank/DDBJ whole genome shotgun (WGS) entry which is preliminary data.</text>
</comment>
<organism evidence="1 3">
    <name type="scientific">Couchioplanes caeruleus subsp. caeruleus</name>
    <dbReference type="NCBI Taxonomy" id="56427"/>
    <lineage>
        <taxon>Bacteria</taxon>
        <taxon>Bacillati</taxon>
        <taxon>Actinomycetota</taxon>
        <taxon>Actinomycetes</taxon>
        <taxon>Micromonosporales</taxon>
        <taxon>Micromonosporaceae</taxon>
        <taxon>Couchioplanes</taxon>
    </lineage>
</organism>
<gene>
    <name evidence="2" type="ORF">BG844_00295</name>
    <name evidence="1" type="ORF">BG844_27320</name>
</gene>